<gene>
    <name evidence="2" type="ORF">A6R68_13312</name>
</gene>
<dbReference type="EMBL" id="LZPO01055190">
    <property type="protein sequence ID" value="OBS72116.1"/>
    <property type="molecule type" value="Genomic_DNA"/>
</dbReference>
<organism evidence="2 3">
    <name type="scientific">Neotoma lepida</name>
    <name type="common">Desert woodrat</name>
    <dbReference type="NCBI Taxonomy" id="56216"/>
    <lineage>
        <taxon>Eukaryota</taxon>
        <taxon>Metazoa</taxon>
        <taxon>Chordata</taxon>
        <taxon>Craniata</taxon>
        <taxon>Vertebrata</taxon>
        <taxon>Euteleostomi</taxon>
        <taxon>Mammalia</taxon>
        <taxon>Eutheria</taxon>
        <taxon>Euarchontoglires</taxon>
        <taxon>Glires</taxon>
        <taxon>Rodentia</taxon>
        <taxon>Myomorpha</taxon>
        <taxon>Muroidea</taxon>
        <taxon>Cricetidae</taxon>
        <taxon>Neotominae</taxon>
        <taxon>Neotoma</taxon>
    </lineage>
</organism>
<reference evidence="2 3" key="1">
    <citation type="submission" date="2016-06" db="EMBL/GenBank/DDBJ databases">
        <title>The Draft Genome Sequence and Annotation of the Desert Woodrat Neotoma lepida.</title>
        <authorList>
            <person name="Campbell M."/>
            <person name="Oakeson K.F."/>
            <person name="Yandell M."/>
            <person name="Halpert J.R."/>
            <person name="Dearing D."/>
        </authorList>
    </citation>
    <scope>NUCLEOTIDE SEQUENCE [LARGE SCALE GENOMIC DNA]</scope>
    <source>
        <strain evidence="2">417</strain>
        <tissue evidence="2">Liver</tissue>
    </source>
</reference>
<keyword evidence="3" id="KW-1185">Reference proteome</keyword>
<evidence type="ECO:0000313" key="3">
    <source>
        <dbReference type="Proteomes" id="UP000092124"/>
    </source>
</evidence>
<dbReference type="Proteomes" id="UP000092124">
    <property type="component" value="Unassembled WGS sequence"/>
</dbReference>
<feature type="region of interest" description="Disordered" evidence="1">
    <location>
        <begin position="137"/>
        <end position="156"/>
    </location>
</feature>
<name>A0A1A6H158_NEOLE</name>
<evidence type="ECO:0000256" key="1">
    <source>
        <dbReference type="SAM" id="MobiDB-lite"/>
    </source>
</evidence>
<comment type="caution">
    <text evidence="2">The sequence shown here is derived from an EMBL/GenBank/DDBJ whole genome shotgun (WGS) entry which is preliminary data.</text>
</comment>
<accession>A0A1A6H158</accession>
<proteinExistence type="predicted"/>
<sequence length="172" mass="19548">MKAKMRDMARYLQAQDQCEDHSPAGSETLFTTMVLKAKKEAPAHNKAEKTVLRGILSPRRSALPSLWLWRQHKHPPKSMSRGNKLDHDTVIKSPTTTTTTQADKHQIEKVMRKLYDSDTGHPPGRCRRSFARIGHRFSREPPLASSAPPRLHPRTPRKITTGACECYLNMTL</sequence>
<dbReference type="STRING" id="56216.A0A1A6H158"/>
<dbReference type="AlphaFoldDB" id="A0A1A6H158"/>
<evidence type="ECO:0000313" key="2">
    <source>
        <dbReference type="EMBL" id="OBS72116.1"/>
    </source>
</evidence>
<protein>
    <submittedName>
        <fullName evidence="2">Uncharacterized protein</fullName>
    </submittedName>
</protein>